<feature type="region of interest" description="Disordered" evidence="1">
    <location>
        <begin position="34"/>
        <end position="67"/>
    </location>
</feature>
<dbReference type="EMBL" id="BQNB010010665">
    <property type="protein sequence ID" value="GJS80361.1"/>
    <property type="molecule type" value="Genomic_DNA"/>
</dbReference>
<reference evidence="2" key="2">
    <citation type="submission" date="2022-01" db="EMBL/GenBank/DDBJ databases">
        <authorList>
            <person name="Yamashiro T."/>
            <person name="Shiraishi A."/>
            <person name="Satake H."/>
            <person name="Nakayama K."/>
        </authorList>
    </citation>
    <scope>NUCLEOTIDE SEQUENCE</scope>
</reference>
<comment type="caution">
    <text evidence="2">The sequence shown here is derived from an EMBL/GenBank/DDBJ whole genome shotgun (WGS) entry which is preliminary data.</text>
</comment>
<keyword evidence="3" id="KW-1185">Reference proteome</keyword>
<gene>
    <name evidence="2" type="ORF">Tco_0730242</name>
</gene>
<dbReference type="Proteomes" id="UP001151760">
    <property type="component" value="Unassembled WGS sequence"/>
</dbReference>
<evidence type="ECO:0000313" key="3">
    <source>
        <dbReference type="Proteomes" id="UP001151760"/>
    </source>
</evidence>
<organism evidence="2 3">
    <name type="scientific">Tanacetum coccineum</name>
    <dbReference type="NCBI Taxonomy" id="301880"/>
    <lineage>
        <taxon>Eukaryota</taxon>
        <taxon>Viridiplantae</taxon>
        <taxon>Streptophyta</taxon>
        <taxon>Embryophyta</taxon>
        <taxon>Tracheophyta</taxon>
        <taxon>Spermatophyta</taxon>
        <taxon>Magnoliopsida</taxon>
        <taxon>eudicotyledons</taxon>
        <taxon>Gunneridae</taxon>
        <taxon>Pentapetalae</taxon>
        <taxon>asterids</taxon>
        <taxon>campanulids</taxon>
        <taxon>Asterales</taxon>
        <taxon>Asteraceae</taxon>
        <taxon>Asteroideae</taxon>
        <taxon>Anthemideae</taxon>
        <taxon>Anthemidinae</taxon>
        <taxon>Tanacetum</taxon>
    </lineage>
</organism>
<protein>
    <submittedName>
        <fullName evidence="2">Uncharacterized protein</fullName>
    </submittedName>
</protein>
<evidence type="ECO:0000313" key="2">
    <source>
        <dbReference type="EMBL" id="GJS80361.1"/>
    </source>
</evidence>
<sequence length="332" mass="38466">MNVSRRKPKVHYGFLCPSMKNLDDTYNFGDQFLYDKPTEDDQEKSKVIEESDSTIPDPTCPESIKNQESERFNRYQIKEQGEEKQDSTYSIRSTNKVAFKEFDLKSALFKHMNKNKTANRNPANHHIYHALMEALIADEDAMDKEVAVKLNLLRKMTTKVQRNHGSLMHLLPNNIQLLPQLDGRSLTQEDDDVTLDAHSQIPIRTFLKNPQITFQSRMKHFSDQRTPITLTFQKNRKKKLCKADLEGPAFNLVKAFYKNNVQERKIALSNPSSKPLIPRLALKKLVHLVVESEREYDISAAYGSNHCGFKKGILHQQHSEPSIVKQSDRRWK</sequence>
<reference evidence="2" key="1">
    <citation type="journal article" date="2022" name="Int. J. Mol. Sci.">
        <title>Draft Genome of Tanacetum Coccineum: Genomic Comparison of Closely Related Tanacetum-Family Plants.</title>
        <authorList>
            <person name="Yamashiro T."/>
            <person name="Shiraishi A."/>
            <person name="Nakayama K."/>
            <person name="Satake H."/>
        </authorList>
    </citation>
    <scope>NUCLEOTIDE SEQUENCE</scope>
</reference>
<accession>A0ABQ4YSC3</accession>
<name>A0ABQ4YSC3_9ASTR</name>
<proteinExistence type="predicted"/>
<feature type="compositionally biased region" description="Basic and acidic residues" evidence="1">
    <location>
        <begin position="36"/>
        <end position="49"/>
    </location>
</feature>
<evidence type="ECO:0000256" key="1">
    <source>
        <dbReference type="SAM" id="MobiDB-lite"/>
    </source>
</evidence>